<dbReference type="GO" id="GO:0004866">
    <property type="term" value="F:endopeptidase inhibitor activity"/>
    <property type="evidence" value="ECO:0007669"/>
    <property type="project" value="InterPro"/>
</dbReference>
<dbReference type="EMBL" id="BMDO01000002">
    <property type="protein sequence ID" value="GGI49952.1"/>
    <property type="molecule type" value="Genomic_DNA"/>
</dbReference>
<name>A0A917J8N6_9SPHI</name>
<gene>
    <name evidence="3" type="ORF">GCM10011425_11640</name>
</gene>
<reference evidence="3" key="1">
    <citation type="journal article" date="2014" name="Int. J. Syst. Evol. Microbiol.">
        <title>Complete genome sequence of Corynebacterium casei LMG S-19264T (=DSM 44701T), isolated from a smear-ripened cheese.</title>
        <authorList>
            <consortium name="US DOE Joint Genome Institute (JGI-PGF)"/>
            <person name="Walter F."/>
            <person name="Albersmeier A."/>
            <person name="Kalinowski J."/>
            <person name="Ruckert C."/>
        </authorList>
    </citation>
    <scope>NUCLEOTIDE SEQUENCE</scope>
    <source>
        <strain evidence="3">CCM 8711</strain>
    </source>
</reference>
<proteinExistence type="predicted"/>
<reference evidence="3" key="2">
    <citation type="submission" date="2020-09" db="EMBL/GenBank/DDBJ databases">
        <authorList>
            <person name="Sun Q."/>
            <person name="Sedlacek I."/>
        </authorList>
    </citation>
    <scope>NUCLEOTIDE SEQUENCE</scope>
    <source>
        <strain evidence="3">CCM 8711</strain>
    </source>
</reference>
<dbReference type="Pfam" id="PF01835">
    <property type="entry name" value="MG2"/>
    <property type="match status" value="1"/>
</dbReference>
<evidence type="ECO:0000256" key="1">
    <source>
        <dbReference type="SAM" id="SignalP"/>
    </source>
</evidence>
<evidence type="ECO:0000313" key="3">
    <source>
        <dbReference type="EMBL" id="GGI49952.1"/>
    </source>
</evidence>
<keyword evidence="1" id="KW-0732">Signal</keyword>
<dbReference type="Gene3D" id="2.60.40.1930">
    <property type="match status" value="1"/>
</dbReference>
<evidence type="ECO:0000259" key="2">
    <source>
        <dbReference type="Pfam" id="PF01835"/>
    </source>
</evidence>
<dbReference type="RefSeq" id="WP_188414682.1">
    <property type="nucleotide sequence ID" value="NZ_BMDO01000002.1"/>
</dbReference>
<evidence type="ECO:0000313" key="4">
    <source>
        <dbReference type="Proteomes" id="UP000662074"/>
    </source>
</evidence>
<keyword evidence="4" id="KW-1185">Reference proteome</keyword>
<feature type="chain" id="PRO_5037295064" description="Macroglobulin domain-containing protein" evidence="1">
    <location>
        <begin position="24"/>
        <end position="839"/>
    </location>
</feature>
<feature type="domain" description="Macroglobulin" evidence="2">
    <location>
        <begin position="37"/>
        <end position="119"/>
    </location>
</feature>
<dbReference type="InterPro" id="IPR002890">
    <property type="entry name" value="MG2"/>
</dbReference>
<protein>
    <recommendedName>
        <fullName evidence="2">Macroglobulin domain-containing protein</fullName>
    </recommendedName>
</protein>
<dbReference type="Proteomes" id="UP000662074">
    <property type="component" value="Unassembled WGS sequence"/>
</dbReference>
<accession>A0A917J8N6</accession>
<comment type="caution">
    <text evidence="3">The sequence shown here is derived from an EMBL/GenBank/DDBJ whole genome shotgun (WGS) entry which is preliminary data.</text>
</comment>
<organism evidence="3 4">
    <name type="scientific">Mucilaginibacter galii</name>
    <dbReference type="NCBI Taxonomy" id="2005073"/>
    <lineage>
        <taxon>Bacteria</taxon>
        <taxon>Pseudomonadati</taxon>
        <taxon>Bacteroidota</taxon>
        <taxon>Sphingobacteriia</taxon>
        <taxon>Sphingobacteriales</taxon>
        <taxon>Sphingobacteriaceae</taxon>
        <taxon>Mucilaginibacter</taxon>
    </lineage>
</organism>
<feature type="signal peptide" evidence="1">
    <location>
        <begin position="1"/>
        <end position="23"/>
    </location>
</feature>
<dbReference type="AlphaFoldDB" id="A0A917J8N6"/>
<sequence>MNVFNLRWLLVTLLFICSHKICAQRTPLANFKLFFEKVYLHTDRELYAAGDTLWYKAYLTDAQTGELAITSANLYVEIISPANNIISRQTILLTGGLGYADISLPDTLISGNYRLRAYTNWMRNFGDDFIFEKLITLTGSSTVLASTGKNKKIADNTNIKSNTVNNKTDLIVPVTATFYPEGGSMVKGVNSLVAVKVEALLPNVDFQLVKGIITDAAGKTVAQFNCDTLGMARFNLRPLSIMPYQAVITYAGKSYSFKLPPALTSGLALKIVRYGSNVKAVISCDETTLQTMRGQPLTLLGKHGGKIYITETINLTAVKDSIDIASEVLPEGIASLTLYDTQKRPQAERLIYIESTENLRLDIATNKPVYEPKEKVNVSIRLTNEFYRPVKANLSFAAVNSNEAGEPESDIKAYMLLQSELKGPLNQVYRYFDTTNVNRLQQLDQLLLTQGWRNYVWRHMIDTNIAINYAPEQGFSLSGRLRQKFANKPLINKRVVATLLQGRLDSHMYLAITDSVGKYRFDKLHVKGTRNVELSALNENLSSTGWLLVDSIKADILPVKPLPPPPMAIAQQQLAVVQNKASKQWQAIRNSSIIKLKEVDVKKERIATSPNYAAQTYAPDQVFNITPKDHSYKTLQWYLLQNLKGAMTSNTDTISGIVIPGVISTPPGQPERMLISPLLSVDGRENLYEETSAEADRKVIYDLPIESVTKIVFKHLYGILFKPEKYTSMTLKQGDIYVLELTLKPGALKRPDVTKTSMEINGYYQAREFYKPIYNNPANIKTPDYRTTIHWEPMLQTSALGRTDVSFFNADSSGKMQIIVQGITETGKPVIAVSNYVVK</sequence>